<accession>A0AAD1DPM3</accession>
<proteinExistence type="predicted"/>
<keyword evidence="1" id="KW-0732">Signal</keyword>
<feature type="signal peptide" evidence="1">
    <location>
        <begin position="1"/>
        <end position="22"/>
    </location>
</feature>
<keyword evidence="3" id="KW-1185">Reference proteome</keyword>
<gene>
    <name evidence="2" type="ORF">EG343_02215</name>
</gene>
<name>A0AAD1DPM3_CHRNA</name>
<feature type="chain" id="PRO_5041987511" evidence="1">
    <location>
        <begin position="23"/>
        <end position="153"/>
    </location>
</feature>
<evidence type="ECO:0000313" key="2">
    <source>
        <dbReference type="EMBL" id="AZA89525.1"/>
    </source>
</evidence>
<sequence length="153" mass="17509">MKTIYKFLTFLILFFSANILFSQQTDEKRMKIQVSVKDGKNQIVSVIKSYTISYNRTLLTPENNKSGETKAFYISLDFEKQDIPFLRAFIQNKAGLDGQITVTDTYGKLPSRKIDFQSATMDIMNDQAMGEYSGMFMNLSCNIITIDGLKIEH</sequence>
<protein>
    <submittedName>
        <fullName evidence="2">Uncharacterized protein</fullName>
    </submittedName>
</protein>
<dbReference type="AlphaFoldDB" id="A0AAD1DPM3"/>
<dbReference type="KEGG" id="cnk:EG343_02215"/>
<dbReference type="EMBL" id="CP033923">
    <property type="protein sequence ID" value="AZA89525.1"/>
    <property type="molecule type" value="Genomic_DNA"/>
</dbReference>
<evidence type="ECO:0000313" key="3">
    <source>
        <dbReference type="Proteomes" id="UP000278288"/>
    </source>
</evidence>
<reference evidence="2 3" key="1">
    <citation type="submission" date="2018-11" db="EMBL/GenBank/DDBJ databases">
        <title>Proposal to divide the Flavobacteriaceae and reorganize its genera based on Amino Acid Identity values calculated from whole genome sequences.</title>
        <authorList>
            <person name="Nicholson A.C."/>
            <person name="Gulvik C.A."/>
            <person name="Whitney A.M."/>
            <person name="Humrighouse B.W."/>
            <person name="Bell M."/>
            <person name="Holmes B."/>
            <person name="Steigerwalt A.G."/>
            <person name="Villarma A."/>
            <person name="Sheth M."/>
            <person name="Batra D."/>
            <person name="Pryor J."/>
            <person name="Bernardet J.-F."/>
            <person name="Hugo C."/>
            <person name="Kampfer P."/>
            <person name="Newman J."/>
            <person name="McQuiston J.R."/>
        </authorList>
    </citation>
    <scope>NUCLEOTIDE SEQUENCE [LARGE SCALE GENOMIC DNA]</scope>
    <source>
        <strain evidence="2 3">G0041</strain>
    </source>
</reference>
<dbReference type="Proteomes" id="UP000278288">
    <property type="component" value="Chromosome"/>
</dbReference>
<evidence type="ECO:0000256" key="1">
    <source>
        <dbReference type="SAM" id="SignalP"/>
    </source>
</evidence>
<organism evidence="2 3">
    <name type="scientific">Chryseobacterium nakagawai</name>
    <dbReference type="NCBI Taxonomy" id="1241982"/>
    <lineage>
        <taxon>Bacteria</taxon>
        <taxon>Pseudomonadati</taxon>
        <taxon>Bacteroidota</taxon>
        <taxon>Flavobacteriia</taxon>
        <taxon>Flavobacteriales</taxon>
        <taxon>Weeksellaceae</taxon>
        <taxon>Chryseobacterium group</taxon>
        <taxon>Chryseobacterium</taxon>
    </lineage>
</organism>